<dbReference type="OMA" id="MYDSMSR"/>
<proteinExistence type="inferred from homology"/>
<dbReference type="EMBL" id="LJSK01000252">
    <property type="protein sequence ID" value="KPI84521.1"/>
    <property type="molecule type" value="Genomic_DNA"/>
</dbReference>
<accession>A0A0N1I0U5</accession>
<dbReference type="Gene3D" id="3.40.395.10">
    <property type="entry name" value="Adenoviral Proteinase, Chain A"/>
    <property type="match status" value="1"/>
</dbReference>
<feature type="compositionally biased region" description="Basic and acidic residues" evidence="5">
    <location>
        <begin position="277"/>
        <end position="296"/>
    </location>
</feature>
<evidence type="ECO:0000259" key="6">
    <source>
        <dbReference type="PROSITE" id="PS50600"/>
    </source>
</evidence>
<feature type="compositionally biased region" description="Low complexity" evidence="5">
    <location>
        <begin position="88"/>
        <end position="101"/>
    </location>
</feature>
<feature type="compositionally biased region" description="Basic and acidic residues" evidence="5">
    <location>
        <begin position="357"/>
        <end position="367"/>
    </location>
</feature>
<dbReference type="InterPro" id="IPR038765">
    <property type="entry name" value="Papain-like_cys_pep_sf"/>
</dbReference>
<dbReference type="Pfam" id="PF02902">
    <property type="entry name" value="Peptidase_C48"/>
    <property type="match status" value="2"/>
</dbReference>
<feature type="region of interest" description="Disordered" evidence="5">
    <location>
        <begin position="328"/>
        <end position="381"/>
    </location>
</feature>
<dbReference type="AlphaFoldDB" id="A0A0N1I0U5"/>
<evidence type="ECO:0000256" key="2">
    <source>
        <dbReference type="ARBA" id="ARBA00022670"/>
    </source>
</evidence>
<evidence type="ECO:0000313" key="8">
    <source>
        <dbReference type="Proteomes" id="UP000038009"/>
    </source>
</evidence>
<keyword evidence="2" id="KW-0645">Protease</keyword>
<feature type="region of interest" description="Disordered" evidence="5">
    <location>
        <begin position="79"/>
        <end position="101"/>
    </location>
</feature>
<organism evidence="7 8">
    <name type="scientific">Leptomonas seymouri</name>
    <dbReference type="NCBI Taxonomy" id="5684"/>
    <lineage>
        <taxon>Eukaryota</taxon>
        <taxon>Discoba</taxon>
        <taxon>Euglenozoa</taxon>
        <taxon>Kinetoplastea</taxon>
        <taxon>Metakinetoplastina</taxon>
        <taxon>Trypanosomatida</taxon>
        <taxon>Trypanosomatidae</taxon>
        <taxon>Leishmaniinae</taxon>
        <taxon>Leptomonas</taxon>
    </lineage>
</organism>
<dbReference type="Gene3D" id="1.10.418.20">
    <property type="match status" value="1"/>
</dbReference>
<comment type="caution">
    <text evidence="7">The sequence shown here is derived from an EMBL/GenBank/DDBJ whole genome shotgun (WGS) entry which is preliminary data.</text>
</comment>
<dbReference type="GO" id="GO:0019784">
    <property type="term" value="F:deNEDDylase activity"/>
    <property type="evidence" value="ECO:0007669"/>
    <property type="project" value="InterPro"/>
</dbReference>
<evidence type="ECO:0000256" key="5">
    <source>
        <dbReference type="SAM" id="MobiDB-lite"/>
    </source>
</evidence>
<evidence type="ECO:0000256" key="1">
    <source>
        <dbReference type="ARBA" id="ARBA00005234"/>
    </source>
</evidence>
<feature type="compositionally biased region" description="Basic and acidic residues" evidence="5">
    <location>
        <begin position="565"/>
        <end position="578"/>
    </location>
</feature>
<keyword evidence="8" id="KW-1185">Reference proteome</keyword>
<dbReference type="Proteomes" id="UP000038009">
    <property type="component" value="Unassembled WGS sequence"/>
</dbReference>
<feature type="domain" description="Ubiquitin-like protease family profile" evidence="6">
    <location>
        <begin position="829"/>
        <end position="1157"/>
    </location>
</feature>
<evidence type="ECO:0000313" key="7">
    <source>
        <dbReference type="EMBL" id="KPI84521.1"/>
    </source>
</evidence>
<protein>
    <submittedName>
        <fullName evidence="7">Putative SUMO1/Ulp2</fullName>
    </submittedName>
</protein>
<evidence type="ECO:0000256" key="3">
    <source>
        <dbReference type="ARBA" id="ARBA00022801"/>
    </source>
</evidence>
<keyword evidence="3" id="KW-0378">Hydrolase</keyword>
<gene>
    <name evidence="7" type="ORF">ABL78_6431</name>
</gene>
<dbReference type="VEuPathDB" id="TriTrypDB:Lsey_0252_0100"/>
<dbReference type="OrthoDB" id="1939479at2759"/>
<dbReference type="PROSITE" id="PS50600">
    <property type="entry name" value="ULP_PROTEASE"/>
    <property type="match status" value="1"/>
</dbReference>
<evidence type="ECO:0000256" key="4">
    <source>
        <dbReference type="ARBA" id="ARBA00022807"/>
    </source>
</evidence>
<dbReference type="InterPro" id="IPR003653">
    <property type="entry name" value="Peptidase_C48_C"/>
</dbReference>
<sequence length="1201" mass="131129">MSSSPPACGAARSPTIRLPPQIAVPTTALLDARRQHFHASQKAFAKVAIGNAGERCVMAGDGSMQHSASASMSAELPQYADSKEHVGSSSESSAYMTSAPSSSLSSNAVVIDTLVRRYRATESRLDRWRHSIGHSRAAAALRRPKKLHDARKLYGDGGDASRSNALRSNLHHASRSVMDGVLERSVMARAVQSWWRQTWGRPTSAAAGKSHASTRVQRLRHVGGTREAASSESLSWLVRTSCHVLGRLSESLALSSRHGRSSRVEVNASTGSHQRRSSHDTAKEEGEGRSGGRDSNMDDWGDAWSADRIRYDPGREEAKTQAAATLLPSTAAPPGGHSPMPPYCSSDDGSSYSAEDVGYRREAEERGACSTSPPLTPSAEDDDCFSLLSIDGLRRPDASDPSTATAVSASSARALESAEESLRSTSRLLTRSRARFVCWLKRRRHRQLAKRATVGERRWRHFPQQEHGDVDRACDADAAAVPDARNLADFARASSELERTMRQRVPSSWEQTLPRIATAAGGHSYRNAADAKSAPERMLVRAALQRAIASATASRRLQMDAAEGSNKEVDTPHGDHPRAAPLSRAAQQEREHADALARLGESVKVLARLRVDRGTGAQSPLRADVAAVASLSAPSASVLPTILSSRHPTYLRQMRAEGAPSTEQQQQRAGNRNSKHATVALDEADAFRSLLVDTTHTPHDTAVRLAYEEIMREVCSVQVRQEIDAAVGVSRTATDRALSQWVERQLLRELANLHSTHPQGTSEGFIHKSGSSSSATEIVFTGIMRHIRSGVPVSLSCLRLDDTDRRALASVHERKDSDTTAVSFRTAGYSITYRQLASLSADSWLNDQVINNYLQLLCEDAEDRQTQSSRQHQTPRVSCTKGEAATHHRVISMGTHFYAKVESDVAQSAAAASSTGGRDADRLPPLASNSGTLRWLRRRQHLLEPFNAADTQSVRVVLIPVNVEAQHWALVVYYRDDRRWVLYDSMSRADRAQQRGHRILGRLSHVWREGQRHYGFPVDDSVVAHAELECCNLIMAAAYTPSLVRGKATAAARPSPLDSLEPYGSVEELHRAAKRLRHQEVQLGERERQMGGGGLKKPSCGEALHRAGASLTSATTLPSSMLSDTEVEWFTGGFVHAPQQRNGNDCGVFVCQVAWCVAHGVAVSFTQTDVTLLRQVIMLELLSKKLLRRYPTEHTSSSADV</sequence>
<comment type="similarity">
    <text evidence="1">Belongs to the peptidase C48 family.</text>
</comment>
<dbReference type="SUPFAM" id="SSF54001">
    <property type="entry name" value="Cysteine proteinases"/>
    <property type="match status" value="1"/>
</dbReference>
<dbReference type="GO" id="GO:0000338">
    <property type="term" value="P:protein deneddylation"/>
    <property type="evidence" value="ECO:0007669"/>
    <property type="project" value="TreeGrafter"/>
</dbReference>
<dbReference type="PANTHER" id="PTHR46468:SF1">
    <property type="entry name" value="SENTRIN-SPECIFIC PROTEASE 8"/>
    <property type="match status" value="1"/>
</dbReference>
<reference evidence="7 8" key="1">
    <citation type="journal article" date="2015" name="PLoS Pathog.">
        <title>Leptomonas seymouri: Adaptations to the Dixenous Life Cycle Analyzed by Genome Sequencing, Transcriptome Profiling and Co-infection with Leishmania donovani.</title>
        <authorList>
            <person name="Kraeva N."/>
            <person name="Butenko A."/>
            <person name="Hlavacova J."/>
            <person name="Kostygov A."/>
            <person name="Myskova J."/>
            <person name="Grybchuk D."/>
            <person name="Lestinova T."/>
            <person name="Votypka J."/>
            <person name="Volf P."/>
            <person name="Opperdoes F."/>
            <person name="Flegontov P."/>
            <person name="Lukes J."/>
            <person name="Yurchenko V."/>
        </authorList>
    </citation>
    <scope>NUCLEOTIDE SEQUENCE [LARGE SCALE GENOMIC DNA]</scope>
    <source>
        <strain evidence="7 8">ATCC 30220</strain>
    </source>
</reference>
<dbReference type="InterPro" id="IPR044613">
    <property type="entry name" value="Nep1/2-like"/>
</dbReference>
<keyword evidence="4" id="KW-0788">Thiol protease</keyword>
<dbReference type="GO" id="GO:0008234">
    <property type="term" value="F:cysteine-type peptidase activity"/>
    <property type="evidence" value="ECO:0007669"/>
    <property type="project" value="UniProtKB-KW"/>
</dbReference>
<feature type="region of interest" description="Disordered" evidence="5">
    <location>
        <begin position="554"/>
        <end position="593"/>
    </location>
</feature>
<name>A0A0N1I0U5_LEPSE</name>
<feature type="region of interest" description="Disordered" evidence="5">
    <location>
        <begin position="253"/>
        <end position="301"/>
    </location>
</feature>
<dbReference type="PANTHER" id="PTHR46468">
    <property type="entry name" value="SENTRIN-SPECIFIC PROTEASE 8"/>
    <property type="match status" value="1"/>
</dbReference>
<dbReference type="GO" id="GO:0006508">
    <property type="term" value="P:proteolysis"/>
    <property type="evidence" value="ECO:0007669"/>
    <property type="project" value="UniProtKB-KW"/>
</dbReference>